<organism evidence="2 3">
    <name type="scientific">Mycobacterium paragordonae</name>
    <dbReference type="NCBI Taxonomy" id="1389713"/>
    <lineage>
        <taxon>Bacteria</taxon>
        <taxon>Bacillati</taxon>
        <taxon>Actinomycetota</taxon>
        <taxon>Actinomycetes</taxon>
        <taxon>Mycobacteriales</taxon>
        <taxon>Mycobacteriaceae</taxon>
        <taxon>Mycobacterium</taxon>
    </lineage>
</organism>
<protein>
    <submittedName>
        <fullName evidence="2">Uncharacterized protein</fullName>
    </submittedName>
</protein>
<name>A0A4R5WBH5_9MYCO</name>
<dbReference type="AlphaFoldDB" id="A0A4R5WBH5"/>
<evidence type="ECO:0000313" key="2">
    <source>
        <dbReference type="EMBL" id="MDP7734478.1"/>
    </source>
</evidence>
<feature type="region of interest" description="Disordered" evidence="1">
    <location>
        <begin position="40"/>
        <end position="61"/>
    </location>
</feature>
<comment type="caution">
    <text evidence="2">The sequence shown here is derived from an EMBL/GenBank/DDBJ whole genome shotgun (WGS) entry which is preliminary data.</text>
</comment>
<evidence type="ECO:0000313" key="3">
    <source>
        <dbReference type="Proteomes" id="UP001229081"/>
    </source>
</evidence>
<dbReference type="RefSeq" id="WP_133450518.1">
    <property type="nucleotide sequence ID" value="NZ_BLKX01000001.1"/>
</dbReference>
<reference evidence="2" key="1">
    <citation type="submission" date="2023-06" db="EMBL/GenBank/DDBJ databases">
        <title>Identification of two novel mycobacterium reveal diversities and complexities of Mycobacterium gordonae clade.</title>
        <authorList>
            <person name="Matsumoto Y."/>
            <person name="Nakamura S."/>
            <person name="Motooka D."/>
            <person name="Fukushima K."/>
        </authorList>
    </citation>
    <scope>NUCLEOTIDE SEQUENCE</scope>
    <source>
        <strain evidence="2">TY812</strain>
    </source>
</reference>
<proteinExistence type="predicted"/>
<dbReference type="EMBL" id="JAUFSA010000001">
    <property type="protein sequence ID" value="MDP7734478.1"/>
    <property type="molecule type" value="Genomic_DNA"/>
</dbReference>
<dbReference type="Proteomes" id="UP001229081">
    <property type="component" value="Unassembled WGS sequence"/>
</dbReference>
<evidence type="ECO:0000256" key="1">
    <source>
        <dbReference type="SAM" id="MobiDB-lite"/>
    </source>
</evidence>
<accession>A0A4R5WBH5</accession>
<sequence>MVFVFRERLGARLSAVFTDAENRAVGRLRISPNSPRMTVIPLGACPQAPTAAPTERGGLRR</sequence>
<gene>
    <name evidence="2" type="ORF">QXL92_06950</name>
</gene>